<comment type="caution">
    <text evidence="11">The sequence shown here is derived from an EMBL/GenBank/DDBJ whole genome shotgun (WGS) entry which is preliminary data.</text>
</comment>
<dbReference type="GO" id="GO:0006183">
    <property type="term" value="P:GTP biosynthetic process"/>
    <property type="evidence" value="ECO:0007669"/>
    <property type="project" value="UniProtKB-UniRule"/>
</dbReference>
<keyword evidence="12" id="KW-1185">Reference proteome</keyword>
<keyword evidence="7" id="KW-0460">Magnesium</keyword>
<comment type="similarity">
    <text evidence="2 7 8 9">Belongs to the NDK family.</text>
</comment>
<evidence type="ECO:0000256" key="7">
    <source>
        <dbReference type="HAMAP-Rule" id="MF_00451"/>
    </source>
</evidence>
<accession>A0A5D0ME31</accession>
<dbReference type="GO" id="GO:0005737">
    <property type="term" value="C:cytoplasm"/>
    <property type="evidence" value="ECO:0007669"/>
    <property type="project" value="UniProtKB-SubCell"/>
</dbReference>
<dbReference type="InterPro" id="IPR036850">
    <property type="entry name" value="NDK-like_dom_sf"/>
</dbReference>
<comment type="cofactor">
    <cofactor evidence="1 7">
        <name>Mg(2+)</name>
        <dbReference type="ChEBI" id="CHEBI:18420"/>
    </cofactor>
</comment>
<comment type="catalytic activity">
    <reaction evidence="7">
        <text>a 2'-deoxyribonucleoside 5'-diphosphate + ATP = a 2'-deoxyribonucleoside 5'-triphosphate + ADP</text>
        <dbReference type="Rhea" id="RHEA:44640"/>
        <dbReference type="ChEBI" id="CHEBI:30616"/>
        <dbReference type="ChEBI" id="CHEBI:61560"/>
        <dbReference type="ChEBI" id="CHEBI:73316"/>
        <dbReference type="ChEBI" id="CHEBI:456216"/>
        <dbReference type="EC" id="2.7.4.6"/>
    </reaction>
</comment>
<evidence type="ECO:0000256" key="6">
    <source>
        <dbReference type="ARBA" id="ARBA00047945"/>
    </source>
</evidence>
<dbReference type="HAMAP" id="MF_00451">
    <property type="entry name" value="NDP_kinase"/>
    <property type="match status" value="1"/>
</dbReference>
<keyword evidence="7" id="KW-0597">Phosphoprotein</keyword>
<keyword evidence="3 7" id="KW-0808">Transferase</keyword>
<proteinExistence type="inferred from homology"/>
<feature type="binding site" evidence="7 8">
    <location>
        <position position="92"/>
    </location>
    <ligand>
        <name>ATP</name>
        <dbReference type="ChEBI" id="CHEBI:30616"/>
    </ligand>
</feature>
<gene>
    <name evidence="7" type="primary">ndk</name>
    <name evidence="11" type="ORF">FXF47_08155</name>
</gene>
<evidence type="ECO:0000313" key="12">
    <source>
        <dbReference type="Proteomes" id="UP000324143"/>
    </source>
</evidence>
<dbReference type="EMBL" id="VSIX01000092">
    <property type="protein sequence ID" value="TYB30642.1"/>
    <property type="molecule type" value="Genomic_DNA"/>
</dbReference>
<dbReference type="InterPro" id="IPR034907">
    <property type="entry name" value="NDK-like_dom"/>
</dbReference>
<dbReference type="AlphaFoldDB" id="A0A5D0ME31"/>
<evidence type="ECO:0000256" key="8">
    <source>
        <dbReference type="PROSITE-ProRule" id="PRU00706"/>
    </source>
</evidence>
<feature type="binding site" evidence="7 8">
    <location>
        <position position="86"/>
    </location>
    <ligand>
        <name>ATP</name>
        <dbReference type="ChEBI" id="CHEBI:30616"/>
    </ligand>
</feature>
<evidence type="ECO:0000313" key="11">
    <source>
        <dbReference type="EMBL" id="TYB30642.1"/>
    </source>
</evidence>
<evidence type="ECO:0000256" key="2">
    <source>
        <dbReference type="ARBA" id="ARBA00008142"/>
    </source>
</evidence>
<dbReference type="Gene3D" id="3.30.70.141">
    <property type="entry name" value="Nucleoside diphosphate kinase-like domain"/>
    <property type="match status" value="1"/>
</dbReference>
<comment type="function">
    <text evidence="5">(Microbial infection) Catalyzes the phosphorylation of dZDP to dZTP, when the bacterium is infected by a phage that produces the substrate for the synthesis of dZTP (2- amino-2'-deoxyadenosine 5'-triphosphate), which is then used by the phage as a DNA polymerase substrate.</text>
</comment>
<dbReference type="Pfam" id="PF00334">
    <property type="entry name" value="NDK"/>
    <property type="match status" value="1"/>
</dbReference>
<dbReference type="Proteomes" id="UP000324143">
    <property type="component" value="Unassembled WGS sequence"/>
</dbReference>
<dbReference type="SMART" id="SM00562">
    <property type="entry name" value="NDK"/>
    <property type="match status" value="1"/>
</dbReference>
<evidence type="ECO:0000259" key="10">
    <source>
        <dbReference type="SMART" id="SM00562"/>
    </source>
</evidence>
<evidence type="ECO:0000256" key="1">
    <source>
        <dbReference type="ARBA" id="ARBA00001946"/>
    </source>
</evidence>
<reference evidence="11" key="1">
    <citation type="submission" date="2019-08" db="EMBL/GenBank/DDBJ databases">
        <title>Genomic characterization of a novel candidate phylum (ARYD3) from a high temperature, high salinity tertiary oil reservoir in north central Oklahoma, USA.</title>
        <authorList>
            <person name="Youssef N.H."/>
            <person name="Yadav A."/>
            <person name="Elshahed M.S."/>
        </authorList>
    </citation>
    <scope>NUCLEOTIDE SEQUENCE [LARGE SCALE GENOMIC DNA]</scope>
    <source>
        <strain evidence="11">ARYD3</strain>
    </source>
</reference>
<organism evidence="11 12">
    <name type="scientific">Candidatus Mcinerneyibacterium aminivorans</name>
    <dbReference type="NCBI Taxonomy" id="2703815"/>
    <lineage>
        <taxon>Bacteria</taxon>
        <taxon>Candidatus Macinerneyibacteriota</taxon>
        <taxon>Candidatus Mcinerneyibacteria</taxon>
        <taxon>Candidatus Mcinerneyibacteriales</taxon>
        <taxon>Candidatus Mcinerneyibacteriaceae</taxon>
        <taxon>Candidatus Mcinerneyibacterium</taxon>
    </lineage>
</organism>
<dbReference type="EC" id="2.7.4.6" evidence="7"/>
<name>A0A5D0ME31_9BACT</name>
<dbReference type="InterPro" id="IPR001564">
    <property type="entry name" value="Nucleoside_diP_kinase"/>
</dbReference>
<dbReference type="NCBIfam" id="NF001908">
    <property type="entry name" value="PRK00668.1"/>
    <property type="match status" value="1"/>
</dbReference>
<keyword evidence="7" id="KW-0546">Nucleotide metabolism</keyword>
<comment type="function">
    <text evidence="7">Major role in the synthesis of nucleoside triphosphates other than ATP. The ATP gamma phosphate is transferred to the NDP beta phosphate via a ping-pong mechanism, using a phosphorylated active-site intermediate.</text>
</comment>
<evidence type="ECO:0000256" key="3">
    <source>
        <dbReference type="ARBA" id="ARBA00022679"/>
    </source>
</evidence>
<comment type="catalytic activity">
    <reaction evidence="6">
        <text>dZDP + ATP = dZTP + ADP</text>
        <dbReference type="Rhea" id="RHEA:67644"/>
        <dbReference type="ChEBI" id="CHEBI:30616"/>
        <dbReference type="ChEBI" id="CHEBI:172929"/>
        <dbReference type="ChEBI" id="CHEBI:172931"/>
        <dbReference type="ChEBI" id="CHEBI:456216"/>
    </reaction>
</comment>
<feature type="binding site" evidence="7 8">
    <location>
        <position position="58"/>
    </location>
    <ligand>
        <name>ATP</name>
        <dbReference type="ChEBI" id="CHEBI:30616"/>
    </ligand>
</feature>
<keyword evidence="7" id="KW-0547">Nucleotide-binding</keyword>
<dbReference type="FunFam" id="3.30.70.141:FF:000002">
    <property type="entry name" value="Nucleoside diphosphate kinase"/>
    <property type="match status" value="1"/>
</dbReference>
<keyword evidence="7" id="KW-0479">Metal-binding</keyword>
<protein>
    <recommendedName>
        <fullName evidence="7">Nucleoside diphosphate kinase</fullName>
        <shortName evidence="7">NDK</shortName>
        <shortName evidence="7">NDP kinase</shortName>
        <ecNumber evidence="7">2.7.4.6</ecNumber>
    </recommendedName>
    <alternativeName>
        <fullName evidence="7">Nucleoside-2-P kinase</fullName>
    </alternativeName>
</protein>
<feature type="binding site" evidence="7 8">
    <location>
        <position position="10"/>
    </location>
    <ligand>
        <name>ATP</name>
        <dbReference type="ChEBI" id="CHEBI:30616"/>
    </ligand>
</feature>
<dbReference type="GO" id="GO:0004550">
    <property type="term" value="F:nucleoside diphosphate kinase activity"/>
    <property type="evidence" value="ECO:0007669"/>
    <property type="project" value="UniProtKB-UniRule"/>
</dbReference>
<sequence>MVEKTFIMVKPDGIQRALLGEIIDRFENKGLKLVGLKLLKMDDELAQKHYSEHKNKEFFENLVKFITSGPVVAMVWEADNAVYIGRKLVGPTTPNEAGPGTIRGDFCINTQFNLIHASDCIENARKEIALFFDEDEILSYEKSIRHWLGLDI</sequence>
<comment type="catalytic activity">
    <reaction evidence="7">
        <text>a ribonucleoside 5'-diphosphate + ATP = a ribonucleoside 5'-triphosphate + ADP</text>
        <dbReference type="Rhea" id="RHEA:18113"/>
        <dbReference type="ChEBI" id="CHEBI:30616"/>
        <dbReference type="ChEBI" id="CHEBI:57930"/>
        <dbReference type="ChEBI" id="CHEBI:61557"/>
        <dbReference type="ChEBI" id="CHEBI:456216"/>
        <dbReference type="EC" id="2.7.4.6"/>
    </reaction>
</comment>
<dbReference type="PRINTS" id="PR01243">
    <property type="entry name" value="NUCDPKINASE"/>
</dbReference>
<feature type="active site" description="Pros-phosphohistidine intermediate" evidence="7 8">
    <location>
        <position position="116"/>
    </location>
</feature>
<comment type="subcellular location">
    <subcellularLocation>
        <location evidence="7">Cytoplasm</location>
    </subcellularLocation>
</comment>
<dbReference type="GO" id="GO:0046872">
    <property type="term" value="F:metal ion binding"/>
    <property type="evidence" value="ECO:0007669"/>
    <property type="project" value="UniProtKB-KW"/>
</dbReference>
<dbReference type="PROSITE" id="PS51374">
    <property type="entry name" value="NDPK_LIKE"/>
    <property type="match status" value="1"/>
</dbReference>
<dbReference type="PANTHER" id="PTHR11349">
    <property type="entry name" value="NUCLEOSIDE DIPHOSPHATE KINASE"/>
    <property type="match status" value="1"/>
</dbReference>
<keyword evidence="7" id="KW-0067">ATP-binding</keyword>
<evidence type="ECO:0000256" key="5">
    <source>
        <dbReference type="ARBA" id="ARBA00024802"/>
    </source>
</evidence>
<evidence type="ECO:0000256" key="4">
    <source>
        <dbReference type="ARBA" id="ARBA00022777"/>
    </source>
</evidence>
<comment type="subunit">
    <text evidence="7">Homotetramer.</text>
</comment>
<dbReference type="CDD" id="cd04413">
    <property type="entry name" value="NDPk_I"/>
    <property type="match status" value="1"/>
</dbReference>
<feature type="binding site" evidence="7 8">
    <location>
        <position position="103"/>
    </location>
    <ligand>
        <name>ATP</name>
        <dbReference type="ChEBI" id="CHEBI:30616"/>
    </ligand>
</feature>
<keyword evidence="4 7" id="KW-0418">Kinase</keyword>
<dbReference type="SUPFAM" id="SSF54919">
    <property type="entry name" value="Nucleoside diphosphate kinase, NDK"/>
    <property type="match status" value="1"/>
</dbReference>
<evidence type="ECO:0000256" key="9">
    <source>
        <dbReference type="RuleBase" id="RU004011"/>
    </source>
</evidence>
<feature type="binding site" evidence="7 8">
    <location>
        <position position="113"/>
    </location>
    <ligand>
        <name>ATP</name>
        <dbReference type="ChEBI" id="CHEBI:30616"/>
    </ligand>
</feature>
<dbReference type="GO" id="GO:0006228">
    <property type="term" value="P:UTP biosynthetic process"/>
    <property type="evidence" value="ECO:0007669"/>
    <property type="project" value="UniProtKB-UniRule"/>
</dbReference>
<keyword evidence="7" id="KW-0963">Cytoplasm</keyword>
<dbReference type="GO" id="GO:0005524">
    <property type="term" value="F:ATP binding"/>
    <property type="evidence" value="ECO:0007669"/>
    <property type="project" value="UniProtKB-UniRule"/>
</dbReference>
<dbReference type="GO" id="GO:0006241">
    <property type="term" value="P:CTP biosynthetic process"/>
    <property type="evidence" value="ECO:0007669"/>
    <property type="project" value="UniProtKB-UniRule"/>
</dbReference>
<feature type="domain" description="Nucleoside diphosphate kinase-like" evidence="10">
    <location>
        <begin position="2"/>
        <end position="139"/>
    </location>
</feature>